<evidence type="ECO:0000313" key="1">
    <source>
        <dbReference type="EMBL" id="UUZ43659.1"/>
    </source>
</evidence>
<proteinExistence type="predicted"/>
<reference evidence="1" key="1">
    <citation type="submission" date="2021-11" db="EMBL/GenBank/DDBJ databases">
        <title>Study of the species diversity of bacterial strains isolated from a unique natural object - Shulgan-Tash cave (Bashkiria).</title>
        <authorList>
            <person name="Sazanova A.L."/>
            <person name="Chirak E.R."/>
            <person name="Safronova V.I."/>
        </authorList>
    </citation>
    <scope>NUCLEOTIDE SEQUENCE</scope>
    <source>
        <strain evidence="1">P1</strain>
    </source>
</reference>
<sequence length="151" mass="16300">MNPSALPRPRRRVPVAVLLVIALAVAVLVWRVRPAPPGPEVGTGPAGAAFYEASPEQLAAGRHGTLIWSRRVVVGPTIGGSTHCPVPPRRARRGSRWRSPGWSRSRPAHRPRAGGRSSAGATARRGWPMTAPRPAPSWTSRPASTRPRWTR</sequence>
<name>A0AC61U0X8_9MICO</name>
<protein>
    <submittedName>
        <fullName evidence="1">Uncharacterized protein</fullName>
    </submittedName>
</protein>
<accession>A0AC61U0X8</accession>
<gene>
    <name evidence="1" type="ORF">LP422_12175</name>
</gene>
<organism evidence="1 2">
    <name type="scientific">Janibacter limosus</name>
    <dbReference type="NCBI Taxonomy" id="53458"/>
    <lineage>
        <taxon>Bacteria</taxon>
        <taxon>Bacillati</taxon>
        <taxon>Actinomycetota</taxon>
        <taxon>Actinomycetes</taxon>
        <taxon>Micrococcales</taxon>
        <taxon>Intrasporangiaceae</taxon>
        <taxon>Janibacter</taxon>
    </lineage>
</organism>
<dbReference type="Proteomes" id="UP001059663">
    <property type="component" value="Chromosome"/>
</dbReference>
<dbReference type="EMBL" id="CP087977">
    <property type="protein sequence ID" value="UUZ43659.1"/>
    <property type="molecule type" value="Genomic_DNA"/>
</dbReference>
<evidence type="ECO:0000313" key="2">
    <source>
        <dbReference type="Proteomes" id="UP001059663"/>
    </source>
</evidence>